<proteinExistence type="inferred from homology"/>
<dbReference type="PROSITE" id="PS51166">
    <property type="entry name" value="CBM20"/>
    <property type="match status" value="2"/>
</dbReference>
<accession>A0A2P8HKB2</accession>
<evidence type="ECO:0000256" key="9">
    <source>
        <dbReference type="ARBA" id="ARBA00023277"/>
    </source>
</evidence>
<dbReference type="InterPro" id="IPR013784">
    <property type="entry name" value="Carb-bd-like_fold"/>
</dbReference>
<keyword evidence="6" id="KW-0963">Cytoplasm</keyword>
<keyword evidence="14" id="KW-1185">Reference proteome</keyword>
<dbReference type="SMART" id="SM01065">
    <property type="entry name" value="CBM_2"/>
    <property type="match status" value="2"/>
</dbReference>
<dbReference type="PANTHER" id="PTHR32518">
    <property type="match status" value="1"/>
</dbReference>
<sequence length="892" mass="103195">MFWLSRDQMHQRLRFYLRYHTHYGQDIYLLGNVPLLGNDVPQHAHRMQWLSEDWWYTDIQLAPGEIFTLQYQYILKELEDIVYEGAVRAFTIMPGFHRELVFTDTWNDAAQRENAWLTAPFTRVFFKRPIAATTGTLTATHIFRVQAPLLASNKTVCLSGSTSQTGNWNILQPVLLQYDAQDWFSVALDLSGVPMPLHYKYGVYDLDTQQFVHFEDGDNREMHTVAVAGRQVIMHDGMMRITHTPWKGAGVSVPVFSLRSPESFGTGEFADLPLLAQWAQQSGLQLIQVLPVNDTIQTNTWKDSYPYSAISSFALHPQYIRLDEVGKLPDTHPLQRQFDKLRQWLNEKDAVDYETVLSFKLAYLKALYEAEGEKLQTRDYWQWFASNEHWLLPYAIFCYLRTTYQTGDFSQWPVHNVYDYTAINKLVIADEAAAAAAHYHFFVQYHLHRQLKSAVEAVHSYGVVLKGDIPIGIARYSVDTWMNPELYHLDMQAGAPPDSFTSYGQNWEFPTYNWKRMAEDGYDWWQQRLRHMSVYFDAFRIDHILGFFRIWQIPLDAVQGLLGYFHPAVPVSREELLQRGIDFEEDRYCTPYITDKILEDAFGNYAGMMRDSLLQPVAGGHYKLLPAYNTQHKVKEMELPEAVKTVLYALIADVLFIKVTGKNRNVYHPRYDMAATHSFAALDKATQKNLLALYHDYFYVRQESCWRKEAVHKLPLIKRATHMLICGEDLGMVPHCVPGVMQAQGILSLEIQRMPKDVDVLFANISRAPYLSVLTPSTHDMSTLRGWWKENAGISQKYYEQELHHTGPAPVAADATLIREIITQHLQAPAMWRIFQIQDLLAAAGHITTQHPDAERINIPAVSSHYWRYRIPGIITNYELRMTDISEDIFCS</sequence>
<dbReference type="Gene3D" id="3.20.20.80">
    <property type="entry name" value="Glycosidases"/>
    <property type="match status" value="2"/>
</dbReference>
<evidence type="ECO:0000256" key="3">
    <source>
        <dbReference type="ARBA" id="ARBA00005684"/>
    </source>
</evidence>
<evidence type="ECO:0000256" key="8">
    <source>
        <dbReference type="ARBA" id="ARBA00022679"/>
    </source>
</evidence>
<dbReference type="Pfam" id="PF00686">
    <property type="entry name" value="CBM_20"/>
    <property type="match status" value="2"/>
</dbReference>
<dbReference type="CDD" id="cd05467">
    <property type="entry name" value="CBM20"/>
    <property type="match status" value="1"/>
</dbReference>
<evidence type="ECO:0000256" key="7">
    <source>
        <dbReference type="ARBA" id="ARBA00022676"/>
    </source>
</evidence>
<evidence type="ECO:0000256" key="10">
    <source>
        <dbReference type="ARBA" id="ARBA00031423"/>
    </source>
</evidence>
<gene>
    <name evidence="13" type="ORF">CLV51_103638</name>
</gene>
<dbReference type="EMBL" id="PYAW01000003">
    <property type="protein sequence ID" value="PSL46657.1"/>
    <property type="molecule type" value="Genomic_DNA"/>
</dbReference>
<comment type="caution">
    <text evidence="13">The sequence shown here is derived from an EMBL/GenBank/DDBJ whole genome shotgun (WGS) entry which is preliminary data.</text>
</comment>
<feature type="domain" description="CBM20" evidence="12">
    <location>
        <begin position="133"/>
        <end position="248"/>
    </location>
</feature>
<dbReference type="InterPro" id="IPR017853">
    <property type="entry name" value="GH"/>
</dbReference>
<evidence type="ECO:0000256" key="4">
    <source>
        <dbReference type="ARBA" id="ARBA00012560"/>
    </source>
</evidence>
<dbReference type="GO" id="GO:0004134">
    <property type="term" value="F:4-alpha-glucanotransferase activity"/>
    <property type="evidence" value="ECO:0007669"/>
    <property type="project" value="UniProtKB-EC"/>
</dbReference>
<reference evidence="13 14" key="1">
    <citation type="submission" date="2018-03" db="EMBL/GenBank/DDBJ databases">
        <title>Genomic Encyclopedia of Archaeal and Bacterial Type Strains, Phase II (KMG-II): from individual species to whole genera.</title>
        <authorList>
            <person name="Goeker M."/>
        </authorList>
    </citation>
    <scope>NUCLEOTIDE SEQUENCE [LARGE SCALE GENOMIC DNA]</scope>
    <source>
        <strain evidence="13 14">DSM 24859</strain>
    </source>
</reference>
<dbReference type="EC" id="2.4.1.25" evidence="4"/>
<dbReference type="Pfam" id="PF02446">
    <property type="entry name" value="Glyco_hydro_77"/>
    <property type="match status" value="1"/>
</dbReference>
<keyword evidence="8 13" id="KW-0808">Transferase</keyword>
<dbReference type="InterPro" id="IPR003385">
    <property type="entry name" value="Glyco_hydro_77"/>
</dbReference>
<dbReference type="SUPFAM" id="SSF49452">
    <property type="entry name" value="Starch-binding domain-like"/>
    <property type="match status" value="2"/>
</dbReference>
<dbReference type="AlphaFoldDB" id="A0A2P8HKB2"/>
<evidence type="ECO:0000256" key="11">
    <source>
        <dbReference type="ARBA" id="ARBA00031501"/>
    </source>
</evidence>
<evidence type="ECO:0000256" key="2">
    <source>
        <dbReference type="ARBA" id="ARBA00004496"/>
    </source>
</evidence>
<dbReference type="Gene3D" id="2.60.40.10">
    <property type="entry name" value="Immunoglobulins"/>
    <property type="match status" value="2"/>
</dbReference>
<evidence type="ECO:0000259" key="12">
    <source>
        <dbReference type="PROSITE" id="PS51166"/>
    </source>
</evidence>
<comment type="similarity">
    <text evidence="3">Belongs to the disproportionating enzyme family.</text>
</comment>
<dbReference type="PANTHER" id="PTHR32518:SF3">
    <property type="entry name" value="4-ALPHA-GLUCANOTRANSFERASE"/>
    <property type="match status" value="1"/>
</dbReference>
<dbReference type="InterPro" id="IPR013783">
    <property type="entry name" value="Ig-like_fold"/>
</dbReference>
<comment type="subcellular location">
    <subcellularLocation>
        <location evidence="2">Cytoplasm</location>
    </subcellularLocation>
</comment>
<dbReference type="Proteomes" id="UP000240971">
    <property type="component" value="Unassembled WGS sequence"/>
</dbReference>
<evidence type="ECO:0000256" key="1">
    <source>
        <dbReference type="ARBA" id="ARBA00000439"/>
    </source>
</evidence>
<keyword evidence="9" id="KW-0119">Carbohydrate metabolism</keyword>
<name>A0A2P8HKB2_CHINA</name>
<dbReference type="GO" id="GO:2001070">
    <property type="term" value="F:starch binding"/>
    <property type="evidence" value="ECO:0007669"/>
    <property type="project" value="InterPro"/>
</dbReference>
<protein>
    <recommendedName>
        <fullName evidence="5">4-alpha-glucanotransferase</fullName>
        <ecNumber evidence="4">2.4.1.25</ecNumber>
    </recommendedName>
    <alternativeName>
        <fullName evidence="10">Amylomaltase</fullName>
    </alternativeName>
    <alternativeName>
        <fullName evidence="11">Disproportionating enzyme</fullName>
    </alternativeName>
</protein>
<evidence type="ECO:0000256" key="6">
    <source>
        <dbReference type="ARBA" id="ARBA00022490"/>
    </source>
</evidence>
<evidence type="ECO:0000313" key="14">
    <source>
        <dbReference type="Proteomes" id="UP000240971"/>
    </source>
</evidence>
<organism evidence="13 14">
    <name type="scientific">Chitinophaga niastensis</name>
    <dbReference type="NCBI Taxonomy" id="536980"/>
    <lineage>
        <taxon>Bacteria</taxon>
        <taxon>Pseudomonadati</taxon>
        <taxon>Bacteroidota</taxon>
        <taxon>Chitinophagia</taxon>
        <taxon>Chitinophagales</taxon>
        <taxon>Chitinophagaceae</taxon>
        <taxon>Chitinophaga</taxon>
    </lineage>
</organism>
<evidence type="ECO:0000256" key="5">
    <source>
        <dbReference type="ARBA" id="ARBA00020295"/>
    </source>
</evidence>
<comment type="catalytic activity">
    <reaction evidence="1">
        <text>Transfers a segment of a (1-&gt;4)-alpha-D-glucan to a new position in an acceptor, which may be glucose or a (1-&gt;4)-alpha-D-glucan.</text>
        <dbReference type="EC" id="2.4.1.25"/>
    </reaction>
</comment>
<feature type="domain" description="CBM20" evidence="12">
    <location>
        <begin position="3"/>
        <end position="108"/>
    </location>
</feature>
<dbReference type="InterPro" id="IPR002044">
    <property type="entry name" value="CBM20"/>
</dbReference>
<keyword evidence="7" id="KW-0328">Glycosyltransferase</keyword>
<dbReference type="GO" id="GO:0005737">
    <property type="term" value="C:cytoplasm"/>
    <property type="evidence" value="ECO:0007669"/>
    <property type="project" value="UniProtKB-SubCell"/>
</dbReference>
<dbReference type="GO" id="GO:0005975">
    <property type="term" value="P:carbohydrate metabolic process"/>
    <property type="evidence" value="ECO:0007669"/>
    <property type="project" value="InterPro"/>
</dbReference>
<evidence type="ECO:0000313" key="13">
    <source>
        <dbReference type="EMBL" id="PSL46657.1"/>
    </source>
</evidence>
<dbReference type="SUPFAM" id="SSF51445">
    <property type="entry name" value="(Trans)glycosidases"/>
    <property type="match status" value="1"/>
</dbReference>